<dbReference type="Proteomes" id="UP001341281">
    <property type="component" value="Chromosome 01"/>
</dbReference>
<name>A0AAQ3PJP6_PASNO</name>
<protein>
    <recommendedName>
        <fullName evidence="1">Integrase catalytic domain-containing protein</fullName>
    </recommendedName>
</protein>
<dbReference type="Gene3D" id="3.30.420.10">
    <property type="entry name" value="Ribonuclease H-like superfamily/Ribonuclease H"/>
    <property type="match status" value="1"/>
</dbReference>
<evidence type="ECO:0000313" key="3">
    <source>
        <dbReference type="Proteomes" id="UP001341281"/>
    </source>
</evidence>
<dbReference type="SUPFAM" id="SSF53098">
    <property type="entry name" value="Ribonuclease H-like"/>
    <property type="match status" value="1"/>
</dbReference>
<dbReference type="AlphaFoldDB" id="A0AAQ3PJP6"/>
<gene>
    <name evidence="2" type="ORF">U9M48_004287</name>
</gene>
<dbReference type="InterPro" id="IPR050951">
    <property type="entry name" value="Retrovirus_Pol_polyprotein"/>
</dbReference>
<dbReference type="InterPro" id="IPR056924">
    <property type="entry name" value="SH3_Tf2-1"/>
</dbReference>
<organism evidence="2 3">
    <name type="scientific">Paspalum notatum var. saurae</name>
    <dbReference type="NCBI Taxonomy" id="547442"/>
    <lineage>
        <taxon>Eukaryota</taxon>
        <taxon>Viridiplantae</taxon>
        <taxon>Streptophyta</taxon>
        <taxon>Embryophyta</taxon>
        <taxon>Tracheophyta</taxon>
        <taxon>Spermatophyta</taxon>
        <taxon>Magnoliopsida</taxon>
        <taxon>Liliopsida</taxon>
        <taxon>Poales</taxon>
        <taxon>Poaceae</taxon>
        <taxon>PACMAD clade</taxon>
        <taxon>Panicoideae</taxon>
        <taxon>Andropogonodae</taxon>
        <taxon>Paspaleae</taxon>
        <taxon>Paspalinae</taxon>
        <taxon>Paspalum</taxon>
    </lineage>
</organism>
<reference evidence="2 3" key="1">
    <citation type="submission" date="2024-02" db="EMBL/GenBank/DDBJ databases">
        <title>High-quality chromosome-scale genome assembly of Pensacola bahiagrass (Paspalum notatum Flugge var. saurae).</title>
        <authorList>
            <person name="Vega J.M."/>
            <person name="Podio M."/>
            <person name="Orjuela J."/>
            <person name="Siena L.A."/>
            <person name="Pessino S.C."/>
            <person name="Combes M.C."/>
            <person name="Mariac C."/>
            <person name="Albertini E."/>
            <person name="Pupilli F."/>
            <person name="Ortiz J.P.A."/>
            <person name="Leblanc O."/>
        </authorList>
    </citation>
    <scope>NUCLEOTIDE SEQUENCE [LARGE SCALE GENOMIC DNA]</scope>
    <source>
        <strain evidence="2">R1</strain>
        <tissue evidence="2">Leaf</tissue>
    </source>
</reference>
<dbReference type="GO" id="GO:0015074">
    <property type="term" value="P:DNA integration"/>
    <property type="evidence" value="ECO:0007669"/>
    <property type="project" value="InterPro"/>
</dbReference>
<dbReference type="EMBL" id="CP144745">
    <property type="protein sequence ID" value="WVZ53324.1"/>
    <property type="molecule type" value="Genomic_DNA"/>
</dbReference>
<feature type="domain" description="Integrase catalytic" evidence="1">
    <location>
        <begin position="1"/>
        <end position="165"/>
    </location>
</feature>
<dbReference type="InterPro" id="IPR001584">
    <property type="entry name" value="Integrase_cat-core"/>
</dbReference>
<sequence>MDFIVGLPRTQSGFDSIWVVVDRLTKVAHFIPVKTTYSGAKLAELYMSRIVCLHGVPKKIVFDHGTQFTSHFWKRLHESVDTRLNFSSAYHPQTNGQTERTNQILKDMLRACAIQYGTSWDKSLPYAEFFRIIIVMRLVSRCHLFRLCMEPLHWDQPGEKQLFGPEIIEDAERQVRMIRENLRIAQTRQKSYADNRRRDLEFAMGDFVYLKVSPIRGLRRFKVKGKLAPRYIGPIKIVDRKGEVAYQLELPDRLSGVHDVFHVSQLKKCLRVPEEQLQEDELNVQDDLTYTEYPILETAERTTRNRVTKICKVKWSRHTAEEATWEKEDDERMTSEQITWNSLLANPKISERDFFKGD</sequence>
<keyword evidence="3" id="KW-1185">Reference proteome</keyword>
<dbReference type="Pfam" id="PF24626">
    <property type="entry name" value="SH3_Tf2-1"/>
    <property type="match status" value="1"/>
</dbReference>
<proteinExistence type="predicted"/>
<evidence type="ECO:0000259" key="1">
    <source>
        <dbReference type="PROSITE" id="PS50994"/>
    </source>
</evidence>
<accession>A0AAQ3PJP6</accession>
<dbReference type="InterPro" id="IPR012337">
    <property type="entry name" value="RNaseH-like_sf"/>
</dbReference>
<dbReference type="GO" id="GO:0003676">
    <property type="term" value="F:nucleic acid binding"/>
    <property type="evidence" value="ECO:0007669"/>
    <property type="project" value="InterPro"/>
</dbReference>
<dbReference type="PROSITE" id="PS50994">
    <property type="entry name" value="INTEGRASE"/>
    <property type="match status" value="1"/>
</dbReference>
<dbReference type="PANTHER" id="PTHR37984">
    <property type="entry name" value="PROTEIN CBG26694"/>
    <property type="match status" value="1"/>
</dbReference>
<dbReference type="PANTHER" id="PTHR37984:SF5">
    <property type="entry name" value="PROTEIN NYNRIN-LIKE"/>
    <property type="match status" value="1"/>
</dbReference>
<dbReference type="InterPro" id="IPR036397">
    <property type="entry name" value="RNaseH_sf"/>
</dbReference>
<evidence type="ECO:0000313" key="2">
    <source>
        <dbReference type="EMBL" id="WVZ53324.1"/>
    </source>
</evidence>
<feature type="non-terminal residue" evidence="2">
    <location>
        <position position="1"/>
    </location>
</feature>